<evidence type="ECO:0000313" key="2">
    <source>
        <dbReference type="EMBL" id="GAA5227783.1"/>
    </source>
</evidence>
<evidence type="ECO:0000256" key="1">
    <source>
        <dbReference type="ARBA" id="ARBA00021292"/>
    </source>
</evidence>
<reference evidence="3" key="1">
    <citation type="journal article" date="2019" name="Int. J. Syst. Evol. Microbiol.">
        <title>The Global Catalogue of Microorganisms (GCM) 10K type strain sequencing project: providing services to taxonomists for standard genome sequencing and annotation.</title>
        <authorList>
            <consortium name="The Broad Institute Genomics Platform"/>
            <consortium name="The Broad Institute Genome Sequencing Center for Infectious Disease"/>
            <person name="Wu L."/>
            <person name="Ma J."/>
        </authorList>
    </citation>
    <scope>NUCLEOTIDE SEQUENCE [LARGE SCALE GENOMIC DNA]</scope>
    <source>
        <strain evidence="3">JCM 18952</strain>
    </source>
</reference>
<dbReference type="Proteomes" id="UP001501257">
    <property type="component" value="Unassembled WGS sequence"/>
</dbReference>
<evidence type="ECO:0000313" key="3">
    <source>
        <dbReference type="Proteomes" id="UP001501257"/>
    </source>
</evidence>
<gene>
    <name evidence="2" type="ORF">GCM10025778_23160</name>
</gene>
<dbReference type="InterPro" id="IPR050194">
    <property type="entry name" value="Glycosyltransferase_grp1"/>
</dbReference>
<keyword evidence="3" id="KW-1185">Reference proteome</keyword>
<dbReference type="CDD" id="cd03794">
    <property type="entry name" value="GT4_WbuB-like"/>
    <property type="match status" value="1"/>
</dbReference>
<dbReference type="Pfam" id="PF13692">
    <property type="entry name" value="Glyco_trans_1_4"/>
    <property type="match status" value="1"/>
</dbReference>
<name>A0ABP9TPK6_9MICC</name>
<dbReference type="SUPFAM" id="SSF53756">
    <property type="entry name" value="UDP-Glycosyltransferase/glycogen phosphorylase"/>
    <property type="match status" value="1"/>
</dbReference>
<dbReference type="PANTHER" id="PTHR45947">
    <property type="entry name" value="SULFOQUINOVOSYL TRANSFERASE SQD2"/>
    <property type="match status" value="1"/>
</dbReference>
<dbReference type="Gene3D" id="3.40.50.2000">
    <property type="entry name" value="Glycogen Phosphorylase B"/>
    <property type="match status" value="2"/>
</dbReference>
<comment type="caution">
    <text evidence="2">The sequence shown here is derived from an EMBL/GenBank/DDBJ whole genome shotgun (WGS) entry which is preliminary data.</text>
</comment>
<protein>
    <recommendedName>
        <fullName evidence="1">D-inositol 3-phosphate glycosyltransferase</fullName>
    </recommendedName>
</protein>
<dbReference type="PANTHER" id="PTHR45947:SF3">
    <property type="entry name" value="SULFOQUINOVOSYL TRANSFERASE SQD2"/>
    <property type="match status" value="1"/>
</dbReference>
<organism evidence="2 3">
    <name type="scientific">Paeniglutamicibacter antarcticus</name>
    <dbReference type="NCBI Taxonomy" id="494023"/>
    <lineage>
        <taxon>Bacteria</taxon>
        <taxon>Bacillati</taxon>
        <taxon>Actinomycetota</taxon>
        <taxon>Actinomycetes</taxon>
        <taxon>Micrococcales</taxon>
        <taxon>Micrococcaceae</taxon>
        <taxon>Paeniglutamicibacter</taxon>
    </lineage>
</organism>
<sequence length="251" mass="27813">MLNLWIGRVYKRASMVVGISPTMVKTLVSRGLDPQRVELVYNWADSFPNSRTVPEPNRPIYDGIDVVYAGNVGEMQDLEVAIRAVAKAADSGVRLSIIGDGIAKIGLLQLAYELGVSNVRFRDPVPRSQMPEIYAEADFALVSLKDLEVFRGTIPSKFPSVLAHGIPAITTVQGDVRAMNEQHGLGIAADAESVDDLERAFREAAALGYEERKLMGDRVRNFAERLFTKNTAISKIESFLIRIVEERHIEK</sequence>
<proteinExistence type="predicted"/>
<dbReference type="EMBL" id="BAABLK010000034">
    <property type="protein sequence ID" value="GAA5227783.1"/>
    <property type="molecule type" value="Genomic_DNA"/>
</dbReference>
<accession>A0ABP9TPK6</accession>